<dbReference type="Gene3D" id="3.40.50.150">
    <property type="entry name" value="Vaccinia Virus protein VP39"/>
    <property type="match status" value="1"/>
</dbReference>
<dbReference type="InterPro" id="IPR031303">
    <property type="entry name" value="C5_meth_CS"/>
</dbReference>
<dbReference type="Proteomes" id="UP000095283">
    <property type="component" value="Unplaced"/>
</dbReference>
<keyword evidence="2 7" id="KW-0808">Transferase</keyword>
<keyword evidence="1 7" id="KW-0489">Methyltransferase</keyword>
<dbReference type="PANTHER" id="PTHR46098:SF1">
    <property type="entry name" value="TRNA (CYTOSINE(38)-C(5))-METHYLTRANSFERASE"/>
    <property type="match status" value="1"/>
</dbReference>
<keyword evidence="3 7" id="KW-0949">S-adenosyl-L-methionine</keyword>
<organism evidence="8 9">
    <name type="scientific">Heterorhabditis bacteriophora</name>
    <name type="common">Entomopathogenic nematode worm</name>
    <dbReference type="NCBI Taxonomy" id="37862"/>
    <lineage>
        <taxon>Eukaryota</taxon>
        <taxon>Metazoa</taxon>
        <taxon>Ecdysozoa</taxon>
        <taxon>Nematoda</taxon>
        <taxon>Chromadorea</taxon>
        <taxon>Rhabditida</taxon>
        <taxon>Rhabditina</taxon>
        <taxon>Rhabditomorpha</taxon>
        <taxon>Strongyloidea</taxon>
        <taxon>Heterorhabditidae</taxon>
        <taxon>Heterorhabditis</taxon>
    </lineage>
</organism>
<sequence length="437" mass="49949">MSILPLLTVYKLNTTLFSYLWISRILVHRYISFISVIGQLCFVAYYLESPFTTSSPDEQVLPLMDMLKYCCSEMTIAKFDDIHCQRHDGATELPAVPTSNEWDLTYCKEHQVIPILRCTSNGMPFTSLEFYSGIGGMHYALKEWINVNILMRQMVEACHHFLKTVAISSVQLDKWNADLWTLSPPCQPFTKKGLQMGENDRRCDSFMALLQNLKKMSNPPRNILLENVIGFETSSVHDNLIDTLKYVGYTTKEYILSPLQFGIPNSRPRYYLLGSLKSTSELSTHHILRDLDTHRCVKMNNIMEFLDEDSKSDISLLLNPSIIEKYTATLDIITKYSQRSACFTKSYGSYITGSGSYFCNDPAIVYDNRLTCSNFDHLSVIVRRLSPREVANLMCFPKTFSIPTGITTKQMYRTLGNSINVRVVAFLLCELLNSNKV</sequence>
<dbReference type="SUPFAM" id="SSF53335">
    <property type="entry name" value="S-adenosyl-L-methionine-dependent methyltransferases"/>
    <property type="match status" value="1"/>
</dbReference>
<dbReference type="PANTHER" id="PTHR46098">
    <property type="entry name" value="TRNA (CYTOSINE(38)-C(5))-METHYLTRANSFERASE"/>
    <property type="match status" value="1"/>
</dbReference>
<dbReference type="PRINTS" id="PR00105">
    <property type="entry name" value="C5METTRFRASE"/>
</dbReference>
<dbReference type="AlphaFoldDB" id="A0A1I7XAC3"/>
<dbReference type="Gene3D" id="3.90.120.10">
    <property type="entry name" value="DNA Methylase, subunit A, domain 2"/>
    <property type="match status" value="1"/>
</dbReference>
<dbReference type="InterPro" id="IPR001525">
    <property type="entry name" value="C5_MeTfrase"/>
</dbReference>
<evidence type="ECO:0000256" key="6">
    <source>
        <dbReference type="ARBA" id="ARBA00042810"/>
    </source>
</evidence>
<dbReference type="EC" id="2.1.1.204" evidence="4"/>
<reference evidence="9" key="1">
    <citation type="submission" date="2016-11" db="UniProtKB">
        <authorList>
            <consortium name="WormBaseParasite"/>
        </authorList>
    </citation>
    <scope>IDENTIFICATION</scope>
</reference>
<accession>A0A1I7XAC3</accession>
<comment type="similarity">
    <text evidence="7">Belongs to the class I-like SAM-binding methyltransferase superfamily. C5-methyltransferase family.</text>
</comment>
<dbReference type="PROSITE" id="PS00095">
    <property type="entry name" value="C5_MTASE_2"/>
    <property type="match status" value="1"/>
</dbReference>
<evidence type="ECO:0000313" key="8">
    <source>
        <dbReference type="Proteomes" id="UP000095283"/>
    </source>
</evidence>
<evidence type="ECO:0000256" key="5">
    <source>
        <dbReference type="ARBA" id="ARBA00039681"/>
    </source>
</evidence>
<evidence type="ECO:0000256" key="7">
    <source>
        <dbReference type="PROSITE-ProRule" id="PRU01016"/>
    </source>
</evidence>
<keyword evidence="8" id="KW-1185">Reference proteome</keyword>
<dbReference type="WBParaSite" id="Hba_14400">
    <property type="protein sequence ID" value="Hba_14400"/>
    <property type="gene ID" value="Hba_14400"/>
</dbReference>
<protein>
    <recommendedName>
        <fullName evidence="5">tRNA (cytosine(38)-C(5))-methyltransferase</fullName>
        <ecNumber evidence="4">2.1.1.204</ecNumber>
    </recommendedName>
    <alternativeName>
        <fullName evidence="6">DNA (cytosine-5)-methyltransferase-like protein 2</fullName>
    </alternativeName>
</protein>
<dbReference type="GO" id="GO:0032259">
    <property type="term" value="P:methylation"/>
    <property type="evidence" value="ECO:0007669"/>
    <property type="project" value="UniProtKB-KW"/>
</dbReference>
<evidence type="ECO:0000313" key="9">
    <source>
        <dbReference type="WBParaSite" id="Hba_14400"/>
    </source>
</evidence>
<proteinExistence type="inferred from homology"/>
<dbReference type="InterPro" id="IPR050750">
    <property type="entry name" value="C5-MTase"/>
</dbReference>
<name>A0A1I7XAC3_HETBA</name>
<dbReference type="Pfam" id="PF00145">
    <property type="entry name" value="DNA_methylase"/>
    <property type="match status" value="1"/>
</dbReference>
<dbReference type="InterPro" id="IPR029063">
    <property type="entry name" value="SAM-dependent_MTases_sf"/>
</dbReference>
<evidence type="ECO:0000256" key="1">
    <source>
        <dbReference type="ARBA" id="ARBA00022603"/>
    </source>
</evidence>
<feature type="active site" evidence="7">
    <location>
        <position position="186"/>
    </location>
</feature>
<dbReference type="GO" id="GO:0008168">
    <property type="term" value="F:methyltransferase activity"/>
    <property type="evidence" value="ECO:0007669"/>
    <property type="project" value="UniProtKB-KW"/>
</dbReference>
<evidence type="ECO:0000256" key="2">
    <source>
        <dbReference type="ARBA" id="ARBA00022679"/>
    </source>
</evidence>
<evidence type="ECO:0000256" key="4">
    <source>
        <dbReference type="ARBA" id="ARBA00039081"/>
    </source>
</evidence>
<evidence type="ECO:0000256" key="3">
    <source>
        <dbReference type="ARBA" id="ARBA00022691"/>
    </source>
</evidence>
<dbReference type="PROSITE" id="PS51679">
    <property type="entry name" value="SAM_MT_C5"/>
    <property type="match status" value="1"/>
</dbReference>